<comment type="caution">
    <text evidence="1">The sequence shown here is derived from an EMBL/GenBank/DDBJ whole genome shotgun (WGS) entry which is preliminary data.</text>
</comment>
<evidence type="ECO:0000313" key="2">
    <source>
        <dbReference type="Proteomes" id="UP001217178"/>
    </source>
</evidence>
<reference evidence="1 2" key="1">
    <citation type="submission" date="2023-02" db="EMBL/GenBank/DDBJ databases">
        <title>Entomopathogenic bacteria.</title>
        <authorList>
            <person name="Machado R.A."/>
        </authorList>
    </citation>
    <scope>NUCLEOTIDE SEQUENCE [LARGE SCALE GENOMIC DNA]</scope>
    <source>
        <strain evidence="1 2">XENO-10</strain>
    </source>
</reference>
<organism evidence="1 2">
    <name type="scientific">Xenorhabdus yunnanensis</name>
    <dbReference type="NCBI Taxonomy" id="3025878"/>
    <lineage>
        <taxon>Bacteria</taxon>
        <taxon>Pseudomonadati</taxon>
        <taxon>Pseudomonadota</taxon>
        <taxon>Gammaproteobacteria</taxon>
        <taxon>Enterobacterales</taxon>
        <taxon>Morganellaceae</taxon>
        <taxon>Xenorhabdus</taxon>
    </lineage>
</organism>
<protein>
    <submittedName>
        <fullName evidence="1">Uncharacterized protein</fullName>
    </submittedName>
</protein>
<keyword evidence="2" id="KW-1185">Reference proteome</keyword>
<gene>
    <name evidence="1" type="ORF">PSI23_18660</name>
</gene>
<name>A0ABT5LLA3_9GAMM</name>
<evidence type="ECO:0000313" key="1">
    <source>
        <dbReference type="EMBL" id="MDC9591253.1"/>
    </source>
</evidence>
<accession>A0ABT5LLA3</accession>
<proteinExistence type="predicted"/>
<dbReference type="EMBL" id="JAQRFI010000067">
    <property type="protein sequence ID" value="MDC9591253.1"/>
    <property type="molecule type" value="Genomic_DNA"/>
</dbReference>
<dbReference type="RefSeq" id="WP_273556483.1">
    <property type="nucleotide sequence ID" value="NZ_JAQRFI010000067.1"/>
</dbReference>
<sequence length="79" mass="8444">MKEIDNGLLNHVSGGSIVSDIASEVLHISENVIHEVVSDFQSGKSTGEIIKNSIVNVLEKGLEAGANCLYGRFFKPSSN</sequence>
<dbReference type="Proteomes" id="UP001217178">
    <property type="component" value="Unassembled WGS sequence"/>
</dbReference>